<dbReference type="CDD" id="cd00093">
    <property type="entry name" value="HTH_XRE"/>
    <property type="match status" value="1"/>
</dbReference>
<evidence type="ECO:0000313" key="5">
    <source>
        <dbReference type="Proteomes" id="UP000198940"/>
    </source>
</evidence>
<dbReference type="SUPFAM" id="SSF47413">
    <property type="entry name" value="lambda repressor-like DNA-binding domains"/>
    <property type="match status" value="1"/>
</dbReference>
<evidence type="ECO:0000313" key="3">
    <source>
        <dbReference type="EMBL" id="SHK51419.1"/>
    </source>
</evidence>
<dbReference type="PROSITE" id="PS50943">
    <property type="entry name" value="HTH_CROC1"/>
    <property type="match status" value="1"/>
</dbReference>
<dbReference type="EMBL" id="FOKU01000003">
    <property type="protein sequence ID" value="SFB85157.1"/>
    <property type="molecule type" value="Genomic_DNA"/>
</dbReference>
<accession>A0A1M6T3F8</accession>
<dbReference type="Gene3D" id="1.10.260.40">
    <property type="entry name" value="lambda repressor-like DNA-binding domains"/>
    <property type="match status" value="1"/>
</dbReference>
<evidence type="ECO:0000313" key="4">
    <source>
        <dbReference type="Proteomes" id="UP000184031"/>
    </source>
</evidence>
<dbReference type="InterPro" id="IPR010982">
    <property type="entry name" value="Lambda_DNA-bd_dom_sf"/>
</dbReference>
<dbReference type="EMBL" id="FRAT01000003">
    <property type="protein sequence ID" value="SHK51419.1"/>
    <property type="molecule type" value="Genomic_DNA"/>
</dbReference>
<evidence type="ECO:0000259" key="1">
    <source>
        <dbReference type="PROSITE" id="PS50943"/>
    </source>
</evidence>
<reference evidence="3 4" key="1">
    <citation type="submission" date="2016-11" db="EMBL/GenBank/DDBJ databases">
        <authorList>
            <person name="Varghese N."/>
            <person name="Submissions S."/>
        </authorList>
    </citation>
    <scope>NUCLEOTIDE SEQUENCE [LARGE SCALE GENOMIC DNA]</scope>
    <source>
        <strain evidence="3 4">CGMCC 1.12174</strain>
        <strain evidence="2 5">DSM 26351</strain>
    </source>
</reference>
<dbReference type="Proteomes" id="UP000184031">
    <property type="component" value="Unassembled WGS sequence"/>
</dbReference>
<dbReference type="InterPro" id="IPR001387">
    <property type="entry name" value="Cro/C1-type_HTH"/>
</dbReference>
<sequence length="86" mass="10122">MSAVFCNFPPMQKANYIEERKAIADRIKELRIKSGYTSYEAFAVENGLPRKNYWRMETGENFTINTLIRILKIHDISLEDFFKGIK</sequence>
<dbReference type="AlphaFoldDB" id="A0A1M6T3F8"/>
<name>A0A1M6T3F8_9FLAO</name>
<dbReference type="GO" id="GO:0003677">
    <property type="term" value="F:DNA binding"/>
    <property type="evidence" value="ECO:0007669"/>
    <property type="project" value="InterPro"/>
</dbReference>
<proteinExistence type="predicted"/>
<dbReference type="STRING" id="1055723.SAMN05216293_1204"/>
<gene>
    <name evidence="2" type="ORF">SAMN04487891_10344</name>
    <name evidence="3" type="ORF">SAMN05216293_1204</name>
</gene>
<organism evidence="3 4">
    <name type="scientific">Flagellimonas taeanensis</name>
    <dbReference type="NCBI Taxonomy" id="1005926"/>
    <lineage>
        <taxon>Bacteria</taxon>
        <taxon>Pseudomonadati</taxon>
        <taxon>Bacteroidota</taxon>
        <taxon>Flavobacteriia</taxon>
        <taxon>Flavobacteriales</taxon>
        <taxon>Flavobacteriaceae</taxon>
        <taxon>Flagellimonas</taxon>
    </lineage>
</organism>
<dbReference type="Proteomes" id="UP000198940">
    <property type="component" value="Unassembled WGS sequence"/>
</dbReference>
<evidence type="ECO:0000313" key="2">
    <source>
        <dbReference type="EMBL" id="SFB85157.1"/>
    </source>
</evidence>
<feature type="domain" description="HTH cro/C1-type" evidence="1">
    <location>
        <begin position="27"/>
        <end position="81"/>
    </location>
</feature>
<comment type="caution">
    <text evidence="3">The sequence shown here is derived from an EMBL/GenBank/DDBJ whole genome shotgun (WGS) entry which is preliminary data.</text>
</comment>
<keyword evidence="5" id="KW-1185">Reference proteome</keyword>
<protein>
    <recommendedName>
        <fullName evidence="1">HTH cro/C1-type domain-containing protein</fullName>
    </recommendedName>
</protein>